<gene>
    <name evidence="2" type="ORF">AOC03_07460</name>
</gene>
<dbReference type="PANTHER" id="PTHR34818">
    <property type="entry name" value="PROTEIN BLI-3"/>
    <property type="match status" value="1"/>
</dbReference>
<dbReference type="InterPro" id="IPR012349">
    <property type="entry name" value="Split_barrel_FMN-bd"/>
</dbReference>
<name>A0A0M4SY05_9GAMM</name>
<dbReference type="EMBL" id="CP012678">
    <property type="protein sequence ID" value="ALF59898.1"/>
    <property type="molecule type" value="Genomic_DNA"/>
</dbReference>
<protein>
    <submittedName>
        <fullName evidence="2">General stress protein</fullName>
    </submittedName>
</protein>
<dbReference type="InterPro" id="IPR038725">
    <property type="entry name" value="YdaG_split_barrel_FMN-bd"/>
</dbReference>
<dbReference type="RefSeq" id="WP_062534714.1">
    <property type="nucleotide sequence ID" value="NZ_CP012678.1"/>
</dbReference>
<dbReference type="Proteomes" id="UP000059847">
    <property type="component" value="Chromosome"/>
</dbReference>
<dbReference type="AlphaFoldDB" id="A0A0M4SY05"/>
<dbReference type="SUPFAM" id="SSF50475">
    <property type="entry name" value="FMN-binding split barrel"/>
    <property type="match status" value="1"/>
</dbReference>
<keyword evidence="3" id="KW-1185">Reference proteome</keyword>
<evidence type="ECO:0000259" key="1">
    <source>
        <dbReference type="Pfam" id="PF16242"/>
    </source>
</evidence>
<feature type="domain" description="General stress protein FMN-binding split barrel" evidence="1">
    <location>
        <begin position="5"/>
        <end position="150"/>
    </location>
</feature>
<reference evidence="2 3" key="1">
    <citation type="submission" date="2015-09" db="EMBL/GenBank/DDBJ databases">
        <title>Complete genome of Psychrobacter urativorans R10.10B.</title>
        <authorList>
            <person name="See-Too W.S."/>
            <person name="Chan K.G."/>
        </authorList>
    </citation>
    <scope>NUCLEOTIDE SEQUENCE [LARGE SCALE GENOMIC DNA]</scope>
    <source>
        <strain evidence="2 3">R10.10B</strain>
    </source>
</reference>
<dbReference type="OrthoDB" id="1432662at2"/>
<dbReference type="Gene3D" id="2.30.110.10">
    <property type="entry name" value="Electron Transport, Fmn-binding Protein, Chain A"/>
    <property type="match status" value="1"/>
</dbReference>
<dbReference type="KEGG" id="pur:AOC03_07460"/>
<dbReference type="PANTHER" id="PTHR34818:SF1">
    <property type="entry name" value="PROTEIN BLI-3"/>
    <property type="match status" value="1"/>
</dbReference>
<sequence length="164" mass="18388">MSKQEQMDKIQALVKDIKYTMMTTRTADDHLHSCPMNTTETSIGAKEIWFIGHTPSDTVENIKKNPEVNLSYGTHDEKNYLSIAGKAELVEDKEKLEELWSTMYNAYFEHGINDPKIQLIKVVPHGAEYWANGNSFANVFKITAAAVTETAVGDSLGENFSITL</sequence>
<dbReference type="Pfam" id="PF16242">
    <property type="entry name" value="Pyrid_ox_like"/>
    <property type="match status" value="1"/>
</dbReference>
<evidence type="ECO:0000313" key="2">
    <source>
        <dbReference type="EMBL" id="ALF59898.1"/>
    </source>
</evidence>
<organism evidence="2 3">
    <name type="scientific">Psychrobacter urativorans</name>
    <dbReference type="NCBI Taxonomy" id="45610"/>
    <lineage>
        <taxon>Bacteria</taxon>
        <taxon>Pseudomonadati</taxon>
        <taxon>Pseudomonadota</taxon>
        <taxon>Gammaproteobacteria</taxon>
        <taxon>Moraxellales</taxon>
        <taxon>Moraxellaceae</taxon>
        <taxon>Psychrobacter</taxon>
    </lineage>
</organism>
<evidence type="ECO:0000313" key="3">
    <source>
        <dbReference type="Proteomes" id="UP000059847"/>
    </source>
</evidence>
<accession>A0A0M4SY05</accession>
<dbReference type="STRING" id="45610.AOC03_07460"/>
<dbReference type="InterPro" id="IPR052917">
    <property type="entry name" value="Stress-Dev_Protein"/>
</dbReference>
<proteinExistence type="predicted"/>